<keyword evidence="2" id="KW-1185">Reference proteome</keyword>
<feature type="non-terminal residue" evidence="1">
    <location>
        <position position="77"/>
    </location>
</feature>
<protein>
    <submittedName>
        <fullName evidence="1">Uncharacterized protein</fullName>
    </submittedName>
</protein>
<name>A0A0D7AY19_9AGAR</name>
<reference evidence="1 2" key="1">
    <citation type="journal article" date="2015" name="Fungal Genet. Biol.">
        <title>Evolution of novel wood decay mechanisms in Agaricales revealed by the genome sequences of Fistulina hepatica and Cylindrobasidium torrendii.</title>
        <authorList>
            <person name="Floudas D."/>
            <person name="Held B.W."/>
            <person name="Riley R."/>
            <person name="Nagy L.G."/>
            <person name="Koehler G."/>
            <person name="Ransdell A.S."/>
            <person name="Younus H."/>
            <person name="Chow J."/>
            <person name="Chiniquy J."/>
            <person name="Lipzen A."/>
            <person name="Tritt A."/>
            <person name="Sun H."/>
            <person name="Haridas S."/>
            <person name="LaButti K."/>
            <person name="Ohm R.A."/>
            <person name="Kues U."/>
            <person name="Blanchette R.A."/>
            <person name="Grigoriev I.V."/>
            <person name="Minto R.E."/>
            <person name="Hibbett D.S."/>
        </authorList>
    </citation>
    <scope>NUCLEOTIDE SEQUENCE [LARGE SCALE GENOMIC DNA]</scope>
    <source>
        <strain evidence="1 2">FP15055 ss-10</strain>
    </source>
</reference>
<accession>A0A0D7AY19</accession>
<dbReference type="OrthoDB" id="2158839at2759"/>
<dbReference type="EMBL" id="KN880750">
    <property type="protein sequence ID" value="KIY62774.1"/>
    <property type="molecule type" value="Genomic_DNA"/>
</dbReference>
<dbReference type="AlphaFoldDB" id="A0A0D7AY19"/>
<organism evidence="1 2">
    <name type="scientific">Cylindrobasidium torrendii FP15055 ss-10</name>
    <dbReference type="NCBI Taxonomy" id="1314674"/>
    <lineage>
        <taxon>Eukaryota</taxon>
        <taxon>Fungi</taxon>
        <taxon>Dikarya</taxon>
        <taxon>Basidiomycota</taxon>
        <taxon>Agaricomycotina</taxon>
        <taxon>Agaricomycetes</taxon>
        <taxon>Agaricomycetidae</taxon>
        <taxon>Agaricales</taxon>
        <taxon>Marasmiineae</taxon>
        <taxon>Physalacriaceae</taxon>
        <taxon>Cylindrobasidium</taxon>
    </lineage>
</organism>
<gene>
    <name evidence="1" type="ORF">CYLTODRAFT_318226</name>
</gene>
<evidence type="ECO:0000313" key="1">
    <source>
        <dbReference type="EMBL" id="KIY62774.1"/>
    </source>
</evidence>
<proteinExistence type="predicted"/>
<feature type="non-terminal residue" evidence="1">
    <location>
        <position position="1"/>
    </location>
</feature>
<dbReference type="Proteomes" id="UP000054007">
    <property type="component" value="Unassembled WGS sequence"/>
</dbReference>
<sequence length="77" mass="8398">CVICLTPHRDIMVCNRSTLGSGSPTLVRRDGQRLVWKTGGNVCLAWQLEGKQCTQHHMCSGCKSTSHGASRCPRASK</sequence>
<evidence type="ECO:0000313" key="2">
    <source>
        <dbReference type="Proteomes" id="UP000054007"/>
    </source>
</evidence>